<keyword evidence="1" id="KW-0812">Transmembrane</keyword>
<dbReference type="OrthoDB" id="8438314at2"/>
<keyword evidence="1" id="KW-0472">Membrane</keyword>
<dbReference type="STRING" id="47864.GA0070560_106261"/>
<dbReference type="Proteomes" id="UP000199408">
    <property type="component" value="Unassembled WGS sequence"/>
</dbReference>
<gene>
    <name evidence="2" type="ORF">GA0070560_106261</name>
</gene>
<sequence length="272" mass="29242">MPTPVRRRRSLGGQLNHLDTAVTVALALTIGVLGVLDVVNAATVAAATLATLALLATTLAGERRQLGRVVRLLDRTARMMRHLPAQAGGALLRASTSGADVDLTDADDIAMVGVTLGRTLRNRADQIDRRLAAGARVRITLIDPATSAPAEAARRATLPDDRDIFVNRVRPTLDLLRELALTDRPGGGRLEVRLLPFVPASGMILLDAGDDTGRIHVDLYSHRPAAREPMLLVTAASAQWYRHFREEFEHLWAHGRPVDLTAGPPGRTAEAA</sequence>
<dbReference type="AlphaFoldDB" id="A0A1C5HYD6"/>
<organism evidence="2 3">
    <name type="scientific">Micromonospora halophytica</name>
    <dbReference type="NCBI Taxonomy" id="47864"/>
    <lineage>
        <taxon>Bacteria</taxon>
        <taxon>Bacillati</taxon>
        <taxon>Actinomycetota</taxon>
        <taxon>Actinomycetes</taxon>
        <taxon>Micromonosporales</taxon>
        <taxon>Micromonosporaceae</taxon>
        <taxon>Micromonospora</taxon>
    </lineage>
</organism>
<proteinExistence type="predicted"/>
<keyword evidence="1" id="KW-1133">Transmembrane helix</keyword>
<evidence type="ECO:0000313" key="2">
    <source>
        <dbReference type="EMBL" id="SCG51015.1"/>
    </source>
</evidence>
<protein>
    <submittedName>
        <fullName evidence="2">Uncharacterized protein</fullName>
    </submittedName>
</protein>
<dbReference type="RefSeq" id="WP_091294936.1">
    <property type="nucleotide sequence ID" value="NZ_FMDN01000006.1"/>
</dbReference>
<name>A0A1C5HYD6_9ACTN</name>
<reference evidence="3" key="1">
    <citation type="submission" date="2016-06" db="EMBL/GenBank/DDBJ databases">
        <authorList>
            <person name="Varghese N."/>
        </authorList>
    </citation>
    <scope>NUCLEOTIDE SEQUENCE [LARGE SCALE GENOMIC DNA]</scope>
    <source>
        <strain evidence="3">DSM 43171</strain>
    </source>
</reference>
<keyword evidence="3" id="KW-1185">Reference proteome</keyword>
<dbReference type="EMBL" id="FMDN01000006">
    <property type="protein sequence ID" value="SCG51015.1"/>
    <property type="molecule type" value="Genomic_DNA"/>
</dbReference>
<evidence type="ECO:0000313" key="3">
    <source>
        <dbReference type="Proteomes" id="UP000199408"/>
    </source>
</evidence>
<evidence type="ECO:0000256" key="1">
    <source>
        <dbReference type="SAM" id="Phobius"/>
    </source>
</evidence>
<feature type="transmembrane region" description="Helical" evidence="1">
    <location>
        <begin position="20"/>
        <end position="36"/>
    </location>
</feature>
<feature type="transmembrane region" description="Helical" evidence="1">
    <location>
        <begin position="42"/>
        <end position="61"/>
    </location>
</feature>
<accession>A0A1C5HYD6</accession>